<comment type="caution">
    <text evidence="3">The sequence shown here is derived from an EMBL/GenBank/DDBJ whole genome shotgun (WGS) entry which is preliminary data.</text>
</comment>
<keyword evidence="4" id="KW-1185">Reference proteome</keyword>
<gene>
    <name evidence="3" type="ORF">CASFOL_000909</name>
</gene>
<evidence type="ECO:0000313" key="4">
    <source>
        <dbReference type="Proteomes" id="UP001632038"/>
    </source>
</evidence>
<reference evidence="4" key="1">
    <citation type="journal article" date="2024" name="IScience">
        <title>Strigolactones Initiate the Formation of Haustorium-like Structures in Castilleja.</title>
        <authorList>
            <person name="Buerger M."/>
            <person name="Peterson D."/>
            <person name="Chory J."/>
        </authorList>
    </citation>
    <scope>NUCLEOTIDE SEQUENCE [LARGE SCALE GENOMIC DNA]</scope>
</reference>
<dbReference type="AlphaFoldDB" id="A0ABD3EL28"/>
<dbReference type="InterPro" id="IPR013087">
    <property type="entry name" value="Znf_C2H2_type"/>
</dbReference>
<proteinExistence type="predicted"/>
<keyword evidence="1" id="KW-0812">Transmembrane</keyword>
<feature type="transmembrane region" description="Helical" evidence="1">
    <location>
        <begin position="234"/>
        <end position="257"/>
    </location>
</feature>
<evidence type="ECO:0000256" key="1">
    <source>
        <dbReference type="SAM" id="Phobius"/>
    </source>
</evidence>
<dbReference type="EMBL" id="JAVIJP010000002">
    <property type="protein sequence ID" value="KAL3655123.1"/>
    <property type="molecule type" value="Genomic_DNA"/>
</dbReference>
<protein>
    <recommendedName>
        <fullName evidence="2">C2H2-type domain-containing protein</fullName>
    </recommendedName>
</protein>
<dbReference type="PANTHER" id="PTHR21385">
    <property type="entry name" value="ZINC FINGER PROTEIN-RELATED"/>
    <property type="match status" value="1"/>
</dbReference>
<sequence>MNSSCFYCLVFKKPSLFQMGKRRLYSVYIISLILMTRVINISASTIPPEEIHCSRERSRAAWKIIENYLMPFVEKEKFTLSTQCKLHPINDIFRDQEEHKIYADINEWKCGYCKKHFRAEKFLDQHFDNRHSDLLCINSSGSISHGKCLADQCGALHCDYTIDPARSQKTKCNPSAAVRNRHLCEDLADRCFPITEGPAAARLHEFFLRQFCDAHTCSRGWKPFSKGGRKHTSVLYMAASLLILMFLPIFYLIMYMIQRETRKGKKQLKRAPKPGRKHI</sequence>
<feature type="domain" description="C2H2-type" evidence="2">
    <location>
        <begin position="110"/>
        <end position="131"/>
    </location>
</feature>
<dbReference type="Proteomes" id="UP001632038">
    <property type="component" value="Unassembled WGS sequence"/>
</dbReference>
<dbReference type="PROSITE" id="PS00028">
    <property type="entry name" value="ZINC_FINGER_C2H2_1"/>
    <property type="match status" value="1"/>
</dbReference>
<evidence type="ECO:0000313" key="3">
    <source>
        <dbReference type="EMBL" id="KAL3655123.1"/>
    </source>
</evidence>
<accession>A0ABD3EL28</accession>
<organism evidence="3 4">
    <name type="scientific">Castilleja foliolosa</name>
    <dbReference type="NCBI Taxonomy" id="1961234"/>
    <lineage>
        <taxon>Eukaryota</taxon>
        <taxon>Viridiplantae</taxon>
        <taxon>Streptophyta</taxon>
        <taxon>Embryophyta</taxon>
        <taxon>Tracheophyta</taxon>
        <taxon>Spermatophyta</taxon>
        <taxon>Magnoliopsida</taxon>
        <taxon>eudicotyledons</taxon>
        <taxon>Gunneridae</taxon>
        <taxon>Pentapetalae</taxon>
        <taxon>asterids</taxon>
        <taxon>lamiids</taxon>
        <taxon>Lamiales</taxon>
        <taxon>Orobanchaceae</taxon>
        <taxon>Pedicularideae</taxon>
        <taxon>Castillejinae</taxon>
        <taxon>Castilleja</taxon>
    </lineage>
</organism>
<name>A0ABD3EL28_9LAMI</name>
<keyword evidence="1" id="KW-0472">Membrane</keyword>
<evidence type="ECO:0000259" key="2">
    <source>
        <dbReference type="PROSITE" id="PS00028"/>
    </source>
</evidence>
<dbReference type="PANTHER" id="PTHR21385:SF0">
    <property type="entry name" value="RE51073P"/>
    <property type="match status" value="1"/>
</dbReference>
<keyword evidence="1" id="KW-1133">Transmembrane helix</keyword>